<dbReference type="EMBL" id="DVOJ01000013">
    <property type="protein sequence ID" value="HIV01597.1"/>
    <property type="molecule type" value="Genomic_DNA"/>
</dbReference>
<dbReference type="AlphaFoldDB" id="A0A9D1NFE2"/>
<keyword evidence="2" id="KW-0732">Signal</keyword>
<reference evidence="4" key="1">
    <citation type="submission" date="2020-10" db="EMBL/GenBank/DDBJ databases">
        <authorList>
            <person name="Gilroy R."/>
        </authorList>
    </citation>
    <scope>NUCLEOTIDE SEQUENCE</scope>
    <source>
        <strain evidence="4">CHK186-9395</strain>
    </source>
</reference>
<evidence type="ECO:0000259" key="3">
    <source>
        <dbReference type="Pfam" id="PF04389"/>
    </source>
</evidence>
<evidence type="ECO:0000313" key="5">
    <source>
        <dbReference type="Proteomes" id="UP000886861"/>
    </source>
</evidence>
<feature type="signal peptide" evidence="2">
    <location>
        <begin position="1"/>
        <end position="19"/>
    </location>
</feature>
<dbReference type="Proteomes" id="UP000886861">
    <property type="component" value="Unassembled WGS sequence"/>
</dbReference>
<comment type="caution">
    <text evidence="4">The sequence shown here is derived from an EMBL/GenBank/DDBJ whole genome shotgun (WGS) entry which is preliminary data.</text>
</comment>
<name>A0A9D1NFE2_9FIRM</name>
<evidence type="ECO:0000256" key="1">
    <source>
        <dbReference type="SAM" id="Phobius"/>
    </source>
</evidence>
<feature type="transmembrane region" description="Helical" evidence="1">
    <location>
        <begin position="330"/>
        <end position="351"/>
    </location>
</feature>
<sequence>MRKVLACFLIAFSFILAFSANFSLTNLSFCEEELNEFVENSANRTAGSEGEKESANFIQTKLEEINIQPLYESYQQTFDYNDSTSQNVLGLIDNAAEKYVVIGAHYDNVHRLGESDGVNDNASGVITSLNLASYFSNSALDFNIIFAYFGAEEVGLVGSQYFLNNLDENILDNIILYINLDSIGAGDYLYYYTYDAPTIYGNFIDDFAENQAITKLGNKRLYSNRTTFGINYNHIGLNSDNAVFIKRGINSINFFAGNLDVARLGFHETEGHDKIMHVSDSLQTNEEIFGEKFYINMASVNNFVTELLLSENFVESMPLREINPMLLSDWFLKIIAIIFVAVLALGTFLFFKFKGKKVQLQAVVNKEVKAVQNSKKK</sequence>
<accession>A0A9D1NFE2</accession>
<evidence type="ECO:0000313" key="4">
    <source>
        <dbReference type="EMBL" id="HIV01597.1"/>
    </source>
</evidence>
<dbReference type="PANTHER" id="PTHR12147">
    <property type="entry name" value="METALLOPEPTIDASE M28 FAMILY MEMBER"/>
    <property type="match status" value="1"/>
</dbReference>
<dbReference type="GO" id="GO:0006508">
    <property type="term" value="P:proteolysis"/>
    <property type="evidence" value="ECO:0007669"/>
    <property type="project" value="InterPro"/>
</dbReference>
<feature type="domain" description="Peptidase M28" evidence="3">
    <location>
        <begin position="87"/>
        <end position="277"/>
    </location>
</feature>
<dbReference type="InterPro" id="IPR007484">
    <property type="entry name" value="Peptidase_M28"/>
</dbReference>
<keyword evidence="1" id="KW-1133">Transmembrane helix</keyword>
<keyword evidence="1" id="KW-0812">Transmembrane</keyword>
<dbReference type="Pfam" id="PF04389">
    <property type="entry name" value="Peptidase_M28"/>
    <property type="match status" value="1"/>
</dbReference>
<dbReference type="Gene3D" id="3.40.630.10">
    <property type="entry name" value="Zn peptidases"/>
    <property type="match status" value="1"/>
</dbReference>
<protein>
    <submittedName>
        <fullName evidence="4">M28 family peptidase</fullName>
    </submittedName>
</protein>
<dbReference type="GO" id="GO:0008235">
    <property type="term" value="F:metalloexopeptidase activity"/>
    <property type="evidence" value="ECO:0007669"/>
    <property type="project" value="InterPro"/>
</dbReference>
<keyword evidence="1" id="KW-0472">Membrane</keyword>
<dbReference type="SUPFAM" id="SSF53187">
    <property type="entry name" value="Zn-dependent exopeptidases"/>
    <property type="match status" value="1"/>
</dbReference>
<reference evidence="4" key="2">
    <citation type="journal article" date="2021" name="PeerJ">
        <title>Extensive microbial diversity within the chicken gut microbiome revealed by metagenomics and culture.</title>
        <authorList>
            <person name="Gilroy R."/>
            <person name="Ravi A."/>
            <person name="Getino M."/>
            <person name="Pursley I."/>
            <person name="Horton D.L."/>
            <person name="Alikhan N.F."/>
            <person name="Baker D."/>
            <person name="Gharbi K."/>
            <person name="Hall N."/>
            <person name="Watson M."/>
            <person name="Adriaenssens E.M."/>
            <person name="Foster-Nyarko E."/>
            <person name="Jarju S."/>
            <person name="Secka A."/>
            <person name="Antonio M."/>
            <person name="Oren A."/>
            <person name="Chaudhuri R.R."/>
            <person name="La Ragione R."/>
            <person name="Hildebrand F."/>
            <person name="Pallen M.J."/>
        </authorList>
    </citation>
    <scope>NUCLEOTIDE SEQUENCE</scope>
    <source>
        <strain evidence="4">CHK186-9395</strain>
    </source>
</reference>
<dbReference type="PANTHER" id="PTHR12147:SF26">
    <property type="entry name" value="PEPTIDASE M28 DOMAIN-CONTAINING PROTEIN"/>
    <property type="match status" value="1"/>
</dbReference>
<dbReference type="InterPro" id="IPR045175">
    <property type="entry name" value="M28_fam"/>
</dbReference>
<evidence type="ECO:0000256" key="2">
    <source>
        <dbReference type="SAM" id="SignalP"/>
    </source>
</evidence>
<feature type="chain" id="PRO_5039104878" evidence="2">
    <location>
        <begin position="20"/>
        <end position="377"/>
    </location>
</feature>
<gene>
    <name evidence="4" type="ORF">IAA62_03485</name>
</gene>
<organism evidence="4 5">
    <name type="scientific">Candidatus Caccopulliclostridium gallistercoris</name>
    <dbReference type="NCBI Taxonomy" id="2840719"/>
    <lineage>
        <taxon>Bacteria</taxon>
        <taxon>Bacillati</taxon>
        <taxon>Bacillota</taxon>
        <taxon>Clostridia</taxon>
        <taxon>Candidatus Caccopulliclostridium</taxon>
    </lineage>
</organism>
<proteinExistence type="predicted"/>